<keyword evidence="2" id="KW-1185">Reference proteome</keyword>
<reference evidence="1 2" key="1">
    <citation type="submission" date="2016-11" db="EMBL/GenBank/DDBJ databases">
        <title>Whole genomes of Flavobacteriaceae.</title>
        <authorList>
            <person name="Stine C."/>
            <person name="Li C."/>
            <person name="Tadesse D."/>
        </authorList>
    </citation>
    <scope>NUCLEOTIDE SEQUENCE [LARGE SCALE GENOMIC DNA]</scope>
    <source>
        <strain evidence="1 2">DSM 15937</strain>
    </source>
</reference>
<proteinExistence type="predicted"/>
<evidence type="ECO:0000313" key="1">
    <source>
        <dbReference type="EMBL" id="OXA76542.1"/>
    </source>
</evidence>
<sequence length="266" mass="29327">MKGYFLATLFFFIISCGYSQVEDSKLSLDEMNKKRQNPVEGLRSIYGQAILVPDTGEGTAQSYSIQPVWPFKISSKIKLITYTIIPIQHIPAFDKNGESTTGLGNILFNGYFTPIEKKGRLIWGAGPAVQFPTRTDAALGSNKVSMGPSGLLYFAGEKFSGGIVAQNYWSLGGTGVNKVDEFSLQYIAYYNFKQGWFAISNATIVANWLAADNQKWLVPVGGGPGKTFQIGKGKLFYCGTAQLFYNAVKPDYLGNWEVIFQLQVIL</sequence>
<dbReference type="Proteomes" id="UP000198382">
    <property type="component" value="Unassembled WGS sequence"/>
</dbReference>
<organism evidence="1 2">
    <name type="scientific">Flavobacterium frigidimaris</name>
    <dbReference type="NCBI Taxonomy" id="262320"/>
    <lineage>
        <taxon>Bacteria</taxon>
        <taxon>Pseudomonadati</taxon>
        <taxon>Bacteroidota</taxon>
        <taxon>Flavobacteriia</taxon>
        <taxon>Flavobacteriales</taxon>
        <taxon>Flavobacteriaceae</taxon>
        <taxon>Flavobacterium</taxon>
    </lineage>
</organism>
<comment type="caution">
    <text evidence="1">The sequence shown here is derived from an EMBL/GenBank/DDBJ whole genome shotgun (WGS) entry which is preliminary data.</text>
</comment>
<dbReference type="PROSITE" id="PS51257">
    <property type="entry name" value="PROKAR_LIPOPROTEIN"/>
    <property type="match status" value="1"/>
</dbReference>
<accession>A0ABX4BM51</accession>
<gene>
    <name evidence="1" type="ORF">B0A65_18700</name>
</gene>
<evidence type="ECO:0000313" key="2">
    <source>
        <dbReference type="Proteomes" id="UP000198382"/>
    </source>
</evidence>
<name>A0ABX4BM51_FLAFR</name>
<evidence type="ECO:0008006" key="3">
    <source>
        <dbReference type="Google" id="ProtNLM"/>
    </source>
</evidence>
<protein>
    <recommendedName>
        <fullName evidence="3">Neuromedin U</fullName>
    </recommendedName>
</protein>
<dbReference type="EMBL" id="MUGV01000036">
    <property type="protein sequence ID" value="OXA76542.1"/>
    <property type="molecule type" value="Genomic_DNA"/>
</dbReference>